<reference evidence="2" key="1">
    <citation type="journal article" date="2019" name="Int. J. Syst. Evol. Microbiol.">
        <title>The Global Catalogue of Microorganisms (GCM) 10K type strain sequencing project: providing services to taxonomists for standard genome sequencing and annotation.</title>
        <authorList>
            <consortium name="The Broad Institute Genomics Platform"/>
            <consortium name="The Broad Institute Genome Sequencing Center for Infectious Disease"/>
            <person name="Wu L."/>
            <person name="Ma J."/>
        </authorList>
    </citation>
    <scope>NUCLEOTIDE SEQUENCE [LARGE SCALE GENOMIC DNA]</scope>
    <source>
        <strain evidence="2">JCM 16902</strain>
    </source>
</reference>
<dbReference type="Proteomes" id="UP001501074">
    <property type="component" value="Unassembled WGS sequence"/>
</dbReference>
<protein>
    <submittedName>
        <fullName evidence="1">Uncharacterized protein</fullName>
    </submittedName>
</protein>
<evidence type="ECO:0000313" key="1">
    <source>
        <dbReference type="EMBL" id="GAA3638442.1"/>
    </source>
</evidence>
<dbReference type="RefSeq" id="WP_231481453.1">
    <property type="nucleotide sequence ID" value="NZ_BAAAZO010000012.1"/>
</dbReference>
<comment type="caution">
    <text evidence="1">The sequence shown here is derived from an EMBL/GenBank/DDBJ whole genome shotgun (WGS) entry which is preliminary data.</text>
</comment>
<proteinExistence type="predicted"/>
<gene>
    <name evidence="1" type="ORF">GCM10022223_66820</name>
</gene>
<dbReference type="EMBL" id="BAAAZO010000012">
    <property type="protein sequence ID" value="GAA3638442.1"/>
    <property type="molecule type" value="Genomic_DNA"/>
</dbReference>
<accession>A0ABP7AQR4</accession>
<evidence type="ECO:0000313" key="2">
    <source>
        <dbReference type="Proteomes" id="UP001501074"/>
    </source>
</evidence>
<organism evidence="1 2">
    <name type="scientific">Kineosporia mesophila</name>
    <dbReference type="NCBI Taxonomy" id="566012"/>
    <lineage>
        <taxon>Bacteria</taxon>
        <taxon>Bacillati</taxon>
        <taxon>Actinomycetota</taxon>
        <taxon>Actinomycetes</taxon>
        <taxon>Kineosporiales</taxon>
        <taxon>Kineosporiaceae</taxon>
        <taxon>Kineosporia</taxon>
    </lineage>
</organism>
<keyword evidence="2" id="KW-1185">Reference proteome</keyword>
<sequence>MVDALLTGPVEGYPLRVVLPGLDRVLWWGPDANDQDVVAASGGHPVSWATPDQCWAAAAGNGWDVGDPDSAETLMDLRGVVDWNRRRGLALDPVGALNAWNLAGDVARTTGGPWHDRSRICDACYDKLVAANLPYLFDRSGYSPRWTRRELQNLHRKLGEAITLITHALR</sequence>
<name>A0ABP7AQR4_9ACTN</name>